<name>A0A1E2UGN8_9GAMM</name>
<dbReference type="Gene3D" id="2.40.50.100">
    <property type="match status" value="1"/>
</dbReference>
<dbReference type="Gene3D" id="1.10.287.470">
    <property type="entry name" value="Helix hairpin bin"/>
    <property type="match status" value="1"/>
</dbReference>
<gene>
    <name evidence="6" type="ORF">A3196_19865</name>
</gene>
<dbReference type="OrthoDB" id="5696526at2"/>
<dbReference type="SUPFAM" id="SSF111369">
    <property type="entry name" value="HlyD-like secretion proteins"/>
    <property type="match status" value="1"/>
</dbReference>
<dbReference type="AlphaFoldDB" id="A0A1E2UGN8"/>
<evidence type="ECO:0000259" key="5">
    <source>
        <dbReference type="Pfam" id="PF25973"/>
    </source>
</evidence>
<dbReference type="PANTHER" id="PTHR30469">
    <property type="entry name" value="MULTIDRUG RESISTANCE PROTEIN MDTA"/>
    <property type="match status" value="1"/>
</dbReference>
<reference evidence="6 7" key="1">
    <citation type="submission" date="2016-03" db="EMBL/GenBank/DDBJ databases">
        <title>Chemosynthetic sulphur-oxidizing symbionts of marine invertebrate animals are capable of nitrogen fixation.</title>
        <authorList>
            <person name="Petersen J.M."/>
            <person name="Kemper A."/>
            <person name="Gruber-Vodicka H."/>
            <person name="Cardini U."/>
            <person name="Geest Mvander."/>
            <person name="Kleiner M."/>
            <person name="Bulgheresi S."/>
            <person name="Fussmann M."/>
            <person name="Herbold C."/>
            <person name="Seah B.K.B."/>
            <person name="Antony C.Paul."/>
            <person name="Liu D."/>
            <person name="Belitz A."/>
            <person name="Weber M."/>
        </authorList>
    </citation>
    <scope>NUCLEOTIDE SEQUENCE [LARGE SCALE GENOMIC DNA]</scope>
    <source>
        <strain evidence="6">G_D</strain>
    </source>
</reference>
<feature type="domain" description="CusB-like beta-barrel" evidence="4">
    <location>
        <begin position="199"/>
        <end position="268"/>
    </location>
</feature>
<feature type="signal peptide" evidence="3">
    <location>
        <begin position="1"/>
        <end position="18"/>
    </location>
</feature>
<dbReference type="InterPro" id="IPR006143">
    <property type="entry name" value="RND_pump_MFP"/>
</dbReference>
<feature type="domain" description="CzcB-like barrel-sandwich hybrid" evidence="5">
    <location>
        <begin position="55"/>
        <end position="190"/>
    </location>
</feature>
<dbReference type="Gene3D" id="2.40.30.170">
    <property type="match status" value="1"/>
</dbReference>
<dbReference type="InterPro" id="IPR058792">
    <property type="entry name" value="Beta-barrel_RND_2"/>
</dbReference>
<dbReference type="Pfam" id="PF25954">
    <property type="entry name" value="Beta-barrel_RND_2"/>
    <property type="match status" value="1"/>
</dbReference>
<evidence type="ECO:0000256" key="3">
    <source>
        <dbReference type="SAM" id="SignalP"/>
    </source>
</evidence>
<dbReference type="GO" id="GO:1990281">
    <property type="term" value="C:efflux pump complex"/>
    <property type="evidence" value="ECO:0007669"/>
    <property type="project" value="TreeGrafter"/>
</dbReference>
<sequence length="357" mass="38836">MKLSVLIIGLLCIANAVAAPPKKPSLVTVTEVVEQNLREEIPFSGTAEALQESPLSPRLSGVVNEVFVEEGERVEAGEKILSLDSVIATLEVVSAKAGLDEAIARHREAVRQKNEYQSLRRNKAVAASQLASAVADEEIAQASIAKQRAEVRRLEELLSRHLLTAPFSGIVAEKNVETGQWVKAESGVVKLVALDRIRIRASIPQRFFSRIEPDLKARIRFDSLPGEEFTGKVASMVAAGNRSTRTFPLLLLLDNPKSRIAPGMSARIFIELSGEQQASIMLPRDAIVLKADGSRIVWRVTGTESPFKVKQISVTTGRTQGNLVEILESSLNAGDRIVLLGNENLRPGQTVKIGQTE</sequence>
<keyword evidence="2" id="KW-0175">Coiled coil</keyword>
<evidence type="ECO:0000313" key="7">
    <source>
        <dbReference type="Proteomes" id="UP000094849"/>
    </source>
</evidence>
<proteinExistence type="inferred from homology"/>
<accession>A0A1E2UGN8</accession>
<dbReference type="Proteomes" id="UP000094849">
    <property type="component" value="Unassembled WGS sequence"/>
</dbReference>
<feature type="coiled-coil region" evidence="2">
    <location>
        <begin position="99"/>
        <end position="164"/>
    </location>
</feature>
<feature type="chain" id="PRO_5009118858" evidence="3">
    <location>
        <begin position="19"/>
        <end position="357"/>
    </location>
</feature>
<protein>
    <submittedName>
        <fullName evidence="6">Uncharacterized protein</fullName>
    </submittedName>
</protein>
<keyword evidence="7" id="KW-1185">Reference proteome</keyword>
<dbReference type="STRING" id="1818881.A3196_19865"/>
<dbReference type="Pfam" id="PF25973">
    <property type="entry name" value="BSH_CzcB"/>
    <property type="match status" value="1"/>
</dbReference>
<organism evidence="6 7">
    <name type="scientific">Candidatus Thiodiazotropha endoloripes</name>
    <dbReference type="NCBI Taxonomy" id="1818881"/>
    <lineage>
        <taxon>Bacteria</taxon>
        <taxon>Pseudomonadati</taxon>
        <taxon>Pseudomonadota</taxon>
        <taxon>Gammaproteobacteria</taxon>
        <taxon>Chromatiales</taxon>
        <taxon>Sedimenticolaceae</taxon>
        <taxon>Candidatus Thiodiazotropha</taxon>
    </lineage>
</organism>
<keyword evidence="3" id="KW-0732">Signal</keyword>
<evidence type="ECO:0000313" key="6">
    <source>
        <dbReference type="EMBL" id="ODB91876.1"/>
    </source>
</evidence>
<dbReference type="Gene3D" id="2.40.420.20">
    <property type="match status" value="1"/>
</dbReference>
<dbReference type="InterPro" id="IPR058647">
    <property type="entry name" value="BSH_CzcB-like"/>
</dbReference>
<dbReference type="GO" id="GO:0015562">
    <property type="term" value="F:efflux transmembrane transporter activity"/>
    <property type="evidence" value="ECO:0007669"/>
    <property type="project" value="TreeGrafter"/>
</dbReference>
<comment type="caution">
    <text evidence="6">The sequence shown here is derived from an EMBL/GenBank/DDBJ whole genome shotgun (WGS) entry which is preliminary data.</text>
</comment>
<comment type="similarity">
    <text evidence="1">Belongs to the membrane fusion protein (MFP) (TC 8.A.1) family.</text>
</comment>
<evidence type="ECO:0000259" key="4">
    <source>
        <dbReference type="Pfam" id="PF25954"/>
    </source>
</evidence>
<dbReference type="EMBL" id="LVJZ01000009">
    <property type="protein sequence ID" value="ODB91876.1"/>
    <property type="molecule type" value="Genomic_DNA"/>
</dbReference>
<dbReference type="NCBIfam" id="TIGR01730">
    <property type="entry name" value="RND_mfp"/>
    <property type="match status" value="1"/>
</dbReference>
<dbReference type="RefSeq" id="WP_069015535.1">
    <property type="nucleotide sequence ID" value="NZ_LVJW01000007.1"/>
</dbReference>
<evidence type="ECO:0000256" key="2">
    <source>
        <dbReference type="SAM" id="Coils"/>
    </source>
</evidence>
<evidence type="ECO:0000256" key="1">
    <source>
        <dbReference type="ARBA" id="ARBA00009477"/>
    </source>
</evidence>